<reference evidence="2 3" key="1">
    <citation type="submission" date="2018-04" db="EMBL/GenBank/DDBJ databases">
        <authorList>
            <person name="Vogel A."/>
        </authorList>
    </citation>
    <scope>NUCLEOTIDE SEQUENCE [LARGE SCALE GENOMIC DNA]</scope>
</reference>
<protein>
    <recommendedName>
        <fullName evidence="4">Reverse transcriptase Ty1/copia-type domain-containing protein</fullName>
    </recommendedName>
</protein>
<keyword evidence="3" id="KW-1185">Reference proteome</keyword>
<proteinExistence type="predicted"/>
<dbReference type="SUPFAM" id="SSF56672">
    <property type="entry name" value="DNA/RNA polymerases"/>
    <property type="match status" value="1"/>
</dbReference>
<organism evidence="2 3">
    <name type="scientific">Cuscuta campestris</name>
    <dbReference type="NCBI Taxonomy" id="132261"/>
    <lineage>
        <taxon>Eukaryota</taxon>
        <taxon>Viridiplantae</taxon>
        <taxon>Streptophyta</taxon>
        <taxon>Embryophyta</taxon>
        <taxon>Tracheophyta</taxon>
        <taxon>Spermatophyta</taxon>
        <taxon>Magnoliopsida</taxon>
        <taxon>eudicotyledons</taxon>
        <taxon>Gunneridae</taxon>
        <taxon>Pentapetalae</taxon>
        <taxon>asterids</taxon>
        <taxon>lamiids</taxon>
        <taxon>Solanales</taxon>
        <taxon>Convolvulaceae</taxon>
        <taxon>Cuscuteae</taxon>
        <taxon>Cuscuta</taxon>
        <taxon>Cuscuta subgen. Grammica</taxon>
        <taxon>Cuscuta sect. Cleistogrammica</taxon>
    </lineage>
</organism>
<dbReference type="PANTHER" id="PTHR11439:SF524">
    <property type="entry name" value="RNA-DIRECTED DNA POLYMERASE, PROTEIN KINASE RLK-PELLE-DLSV FAMILY"/>
    <property type="match status" value="1"/>
</dbReference>
<evidence type="ECO:0000256" key="1">
    <source>
        <dbReference type="SAM" id="MobiDB-lite"/>
    </source>
</evidence>
<gene>
    <name evidence="2" type="ORF">CCAM_LOCUS38515</name>
</gene>
<dbReference type="Proteomes" id="UP000595140">
    <property type="component" value="Unassembled WGS sequence"/>
</dbReference>
<feature type="region of interest" description="Disordered" evidence="1">
    <location>
        <begin position="96"/>
        <end position="119"/>
    </location>
</feature>
<feature type="region of interest" description="Disordered" evidence="1">
    <location>
        <begin position="34"/>
        <end position="66"/>
    </location>
</feature>
<evidence type="ECO:0000313" key="2">
    <source>
        <dbReference type="EMBL" id="VFQ96739.1"/>
    </source>
</evidence>
<dbReference type="InterPro" id="IPR043502">
    <property type="entry name" value="DNA/RNA_pol_sf"/>
</dbReference>
<name>A0A484N784_9ASTE</name>
<feature type="compositionally biased region" description="Polar residues" evidence="1">
    <location>
        <begin position="246"/>
        <end position="256"/>
    </location>
</feature>
<feature type="region of interest" description="Disordered" evidence="1">
    <location>
        <begin position="163"/>
        <end position="266"/>
    </location>
</feature>
<dbReference type="CDD" id="cd09272">
    <property type="entry name" value="RNase_HI_RT_Ty1"/>
    <property type="match status" value="1"/>
</dbReference>
<feature type="compositionally biased region" description="Gly residues" evidence="1">
    <location>
        <begin position="177"/>
        <end position="221"/>
    </location>
</feature>
<dbReference type="AlphaFoldDB" id="A0A484N784"/>
<dbReference type="OrthoDB" id="1677769at2759"/>
<sequence length="573" mass="62805">MDGLQQWARLEIQTRGAQDLTTAIFIAESLIEFKEPEKPKPKDKGGKGKSGGDHHRGKETTEKTKRTIECKAGDRLPLKCFFYERPHWARECQKKAKQSPLVEEREEQEHASWSPRRFAGPDVFSSISVPAAHFSPSPFRPYLIGPATLSHGRSRRTALLAEWTGGNGGSRQSSSRGSGGSQHSGSGSGGFHGGGLQHSGSYGEGGSFGQRNGYGRGGGQGNSSRGRGRGRQSSSRQRTYPDGPNAWNSPYPNQNPGLLGPRPMSTPLPYHSQVGVSMVRYGTHLIQRLKAEFAMTHKGDLHFFLGINVHRTTSGLERAGMVSCRPISTPVDTKTKLSSSSGTLLPHPTLYRSLVGALQYLTFTCPDITYVIQQLCLHLHAPRDAHLTAMKCVLRYLSGTPTHGIHLACSSTDSLQAYSDADWSGCTDTRRSTSGYCVFLGDNLFSLSSKHQATTSRSSAEAEYRAAANAVPETSWIRNLLLELQQPLQRATLVFCDNVSAVYLSTNPVQHQRTKHVEVDIHFVRDKVALGHVRVLHVPSSSQYADIFTKGLPSLLFLDFRQSLGIRPPPHPT</sequence>
<accession>A0A484N784</accession>
<dbReference type="EMBL" id="OOIL02006270">
    <property type="protein sequence ID" value="VFQ96739.1"/>
    <property type="molecule type" value="Genomic_DNA"/>
</dbReference>
<dbReference type="PANTHER" id="PTHR11439">
    <property type="entry name" value="GAG-POL-RELATED RETROTRANSPOSON"/>
    <property type="match status" value="1"/>
</dbReference>
<evidence type="ECO:0000313" key="3">
    <source>
        <dbReference type="Proteomes" id="UP000595140"/>
    </source>
</evidence>
<evidence type="ECO:0008006" key="4">
    <source>
        <dbReference type="Google" id="ProtNLM"/>
    </source>
</evidence>